<keyword evidence="5" id="KW-1133">Transmembrane helix</keyword>
<dbReference type="GO" id="GO:0015020">
    <property type="term" value="F:glucuronosyltransferase activity"/>
    <property type="evidence" value="ECO:0007669"/>
    <property type="project" value="UniProtKB-EC"/>
</dbReference>
<evidence type="ECO:0000256" key="3">
    <source>
        <dbReference type="ARBA" id="ARBA00022679"/>
    </source>
</evidence>
<dbReference type="FunFam" id="3.40.50.2000:FF:000021">
    <property type="entry name" value="UDP-glucuronosyltransferase"/>
    <property type="match status" value="1"/>
</dbReference>
<comment type="subcellular location">
    <subcellularLocation>
        <location evidence="5">Membrane</location>
        <topology evidence="5">Single-pass membrane protein</topology>
    </subcellularLocation>
</comment>
<dbReference type="Proteomes" id="UP000708208">
    <property type="component" value="Unassembled WGS sequence"/>
</dbReference>
<evidence type="ECO:0000313" key="6">
    <source>
        <dbReference type="EMBL" id="CAG7716696.1"/>
    </source>
</evidence>
<evidence type="ECO:0000256" key="2">
    <source>
        <dbReference type="ARBA" id="ARBA00022676"/>
    </source>
</evidence>
<dbReference type="PANTHER" id="PTHR48043">
    <property type="entry name" value="EG:EG0003.4 PROTEIN-RELATED"/>
    <property type="match status" value="1"/>
</dbReference>
<comment type="catalytic activity">
    <reaction evidence="5">
        <text>glucuronate acceptor + UDP-alpha-D-glucuronate = acceptor beta-D-glucuronoside + UDP + H(+)</text>
        <dbReference type="Rhea" id="RHEA:21032"/>
        <dbReference type="ChEBI" id="CHEBI:15378"/>
        <dbReference type="ChEBI" id="CHEBI:58052"/>
        <dbReference type="ChEBI" id="CHEBI:58223"/>
        <dbReference type="ChEBI" id="CHEBI:132367"/>
        <dbReference type="ChEBI" id="CHEBI:132368"/>
        <dbReference type="EC" id="2.4.1.17"/>
    </reaction>
</comment>
<dbReference type="CDD" id="cd03784">
    <property type="entry name" value="GT1_Gtf-like"/>
    <property type="match status" value="1"/>
</dbReference>
<keyword evidence="5" id="KW-0812">Transmembrane</keyword>
<keyword evidence="5" id="KW-0732">Signal</keyword>
<comment type="caution">
    <text evidence="6">The sequence shown here is derived from an EMBL/GenBank/DDBJ whole genome shotgun (WGS) entry which is preliminary data.</text>
</comment>
<name>A0A8J2JBV5_9HEXA</name>
<dbReference type="EC" id="2.4.1.17" evidence="5"/>
<dbReference type="EMBL" id="CAJVCH010040504">
    <property type="protein sequence ID" value="CAG7716696.1"/>
    <property type="molecule type" value="Genomic_DNA"/>
</dbReference>
<keyword evidence="5" id="KW-0472">Membrane</keyword>
<organism evidence="6 7">
    <name type="scientific">Allacma fusca</name>
    <dbReference type="NCBI Taxonomy" id="39272"/>
    <lineage>
        <taxon>Eukaryota</taxon>
        <taxon>Metazoa</taxon>
        <taxon>Ecdysozoa</taxon>
        <taxon>Arthropoda</taxon>
        <taxon>Hexapoda</taxon>
        <taxon>Collembola</taxon>
        <taxon>Symphypleona</taxon>
        <taxon>Sminthuridae</taxon>
        <taxon>Allacma</taxon>
    </lineage>
</organism>
<dbReference type="OrthoDB" id="5835829at2759"/>
<dbReference type="InterPro" id="IPR050271">
    <property type="entry name" value="UDP-glycosyltransferase"/>
</dbReference>
<feature type="signal peptide" evidence="5">
    <location>
        <begin position="1"/>
        <end position="24"/>
    </location>
</feature>
<dbReference type="GO" id="GO:0016020">
    <property type="term" value="C:membrane"/>
    <property type="evidence" value="ECO:0007669"/>
    <property type="project" value="UniProtKB-SubCell"/>
</dbReference>
<dbReference type="InterPro" id="IPR035595">
    <property type="entry name" value="UDP_glycos_trans_CS"/>
</dbReference>
<protein>
    <recommendedName>
        <fullName evidence="5">UDP-glucuronosyltransferase</fullName>
        <ecNumber evidence="5">2.4.1.17</ecNumber>
    </recommendedName>
</protein>
<gene>
    <name evidence="6" type="ORF">AFUS01_LOCUS6191</name>
</gene>
<keyword evidence="7" id="KW-1185">Reference proteome</keyword>
<comment type="similarity">
    <text evidence="1 4">Belongs to the UDP-glycosyltransferase family.</text>
</comment>
<dbReference type="Pfam" id="PF00201">
    <property type="entry name" value="UDPGT"/>
    <property type="match status" value="1"/>
</dbReference>
<keyword evidence="2 4" id="KW-0328">Glycosyltransferase</keyword>
<proteinExistence type="inferred from homology"/>
<dbReference type="PROSITE" id="PS00375">
    <property type="entry name" value="UDPGT"/>
    <property type="match status" value="1"/>
</dbReference>
<keyword evidence="3 4" id="KW-0808">Transferase</keyword>
<feature type="chain" id="PRO_5035487132" description="UDP-glucuronosyltransferase" evidence="5">
    <location>
        <begin position="25"/>
        <end position="530"/>
    </location>
</feature>
<accession>A0A8J2JBV5</accession>
<dbReference type="InterPro" id="IPR002213">
    <property type="entry name" value="UDP_glucos_trans"/>
</dbReference>
<evidence type="ECO:0000313" key="7">
    <source>
        <dbReference type="Proteomes" id="UP000708208"/>
    </source>
</evidence>
<evidence type="ECO:0000256" key="1">
    <source>
        <dbReference type="ARBA" id="ARBA00009995"/>
    </source>
</evidence>
<evidence type="ECO:0000256" key="5">
    <source>
        <dbReference type="RuleBase" id="RU362059"/>
    </source>
</evidence>
<sequence>MKYRNRFTTILTLVTLLSLQEVQSAKILFFFGLGGYSHRIAVEPLVEKLAELGHEVDIFCSSKPEFPHPKVTQILPDFFTKEVTKSFGAMSDSLIVGRLKDKFNNPLLTGNNLWDLILADTESLIRSEKFREWARTAKYDLIIYNNTGKQIAVALAFKMNAKLIAFMPAASGPMFEVDVHGYPVEASWLPDWSSGSRYFFIPDHFVRAYDQIYWYLSFTWILLPKFNELIKVLYPDVNLPSTELLLKNVDLILLNEHYSTGFPRALPPFAIPVGGMHVKEASASLPKDVDDFIASGDRVVFISFGSIIKISELPEEMQRVLIETVGSFSSIKFLWKWEGEIPKDLPKNILAKKWFPQNDILGHPKCKGFVTQGGQISAHQAAFHGIPMIIVPVWADQPFNAKALEYNGIGIHLEISEITKETLTRAFEELLDNPSYNRNAKLVSKRFRDRPLSPLDTAVWWTEYVLRHDTAHLRSPGVYQHWWQRRLLDFYLAILCMAFVFVGLRIYIGKIVIRFLMKMFYKVKDKLKKE</sequence>
<dbReference type="PANTHER" id="PTHR48043:SF114">
    <property type="entry name" value="IP04436P-RELATED"/>
    <property type="match status" value="1"/>
</dbReference>
<dbReference type="AlphaFoldDB" id="A0A8J2JBV5"/>
<feature type="transmembrane region" description="Helical" evidence="5">
    <location>
        <begin position="490"/>
        <end position="508"/>
    </location>
</feature>
<reference evidence="6" key="1">
    <citation type="submission" date="2021-06" db="EMBL/GenBank/DDBJ databases">
        <authorList>
            <person name="Hodson N. C."/>
            <person name="Mongue J. A."/>
            <person name="Jaron S. K."/>
        </authorList>
    </citation>
    <scope>NUCLEOTIDE SEQUENCE</scope>
</reference>
<evidence type="ECO:0000256" key="4">
    <source>
        <dbReference type="RuleBase" id="RU003718"/>
    </source>
</evidence>